<feature type="domain" description="TRAP C4-dicarboxylate transport system permease DctM subunit" evidence="8">
    <location>
        <begin position="10"/>
        <end position="431"/>
    </location>
</feature>
<gene>
    <name evidence="9" type="primary">siaT</name>
    <name evidence="9" type="ORF">CLMAG_48450</name>
</gene>
<dbReference type="InterPro" id="IPR010656">
    <property type="entry name" value="DctM"/>
</dbReference>
<organism evidence="9 10">
    <name type="scientific">Clostridium magnum DSM 2767</name>
    <dbReference type="NCBI Taxonomy" id="1121326"/>
    <lineage>
        <taxon>Bacteria</taxon>
        <taxon>Bacillati</taxon>
        <taxon>Bacillota</taxon>
        <taxon>Clostridia</taxon>
        <taxon>Eubacteriales</taxon>
        <taxon>Clostridiaceae</taxon>
        <taxon>Clostridium</taxon>
    </lineage>
</organism>
<dbReference type="PATRIC" id="fig|1121326.3.peg.4906"/>
<evidence type="ECO:0000256" key="7">
    <source>
        <dbReference type="SAM" id="Phobius"/>
    </source>
</evidence>
<keyword evidence="3" id="KW-0997">Cell inner membrane</keyword>
<feature type="transmembrane region" description="Helical" evidence="7">
    <location>
        <begin position="330"/>
        <end position="347"/>
    </location>
</feature>
<evidence type="ECO:0000256" key="6">
    <source>
        <dbReference type="ARBA" id="ARBA00023136"/>
    </source>
</evidence>
<feature type="transmembrane region" description="Helical" evidence="7">
    <location>
        <begin position="352"/>
        <end position="369"/>
    </location>
</feature>
<keyword evidence="4 7" id="KW-0812">Transmembrane</keyword>
<dbReference type="InterPro" id="IPR004681">
    <property type="entry name" value="TRAP_DctM"/>
</dbReference>
<dbReference type="Proteomes" id="UP000076603">
    <property type="component" value="Unassembled WGS sequence"/>
</dbReference>
<feature type="transmembrane region" description="Helical" evidence="7">
    <location>
        <begin position="169"/>
        <end position="193"/>
    </location>
</feature>
<name>A0A161WDR5_9CLOT</name>
<dbReference type="NCBIfam" id="TIGR00786">
    <property type="entry name" value="dctM"/>
    <property type="match status" value="1"/>
</dbReference>
<keyword evidence="2" id="KW-1003">Cell membrane</keyword>
<evidence type="ECO:0000256" key="2">
    <source>
        <dbReference type="ARBA" id="ARBA00022475"/>
    </source>
</evidence>
<feature type="transmembrane region" description="Helical" evidence="7">
    <location>
        <begin position="136"/>
        <end position="163"/>
    </location>
</feature>
<dbReference type="STRING" id="1121326.CLMAG_48450"/>
<keyword evidence="6 7" id="KW-0472">Membrane</keyword>
<evidence type="ECO:0000256" key="4">
    <source>
        <dbReference type="ARBA" id="ARBA00022692"/>
    </source>
</evidence>
<evidence type="ECO:0000256" key="5">
    <source>
        <dbReference type="ARBA" id="ARBA00022989"/>
    </source>
</evidence>
<feature type="transmembrane region" description="Helical" evidence="7">
    <location>
        <begin position="409"/>
        <end position="431"/>
    </location>
</feature>
<dbReference type="OrthoDB" id="9772674at2"/>
<dbReference type="AlphaFoldDB" id="A0A161WDR5"/>
<keyword evidence="5 7" id="KW-1133">Transmembrane helix</keyword>
<keyword evidence="10" id="KW-1185">Reference proteome</keyword>
<comment type="subcellular location">
    <subcellularLocation>
        <location evidence="1">Cell inner membrane</location>
        <topology evidence="1">Multi-pass membrane protein</topology>
    </subcellularLocation>
</comment>
<evidence type="ECO:0000256" key="1">
    <source>
        <dbReference type="ARBA" id="ARBA00004429"/>
    </source>
</evidence>
<dbReference type="PANTHER" id="PTHR33362">
    <property type="entry name" value="SIALIC ACID TRAP TRANSPORTER PERMEASE PROTEIN SIAT-RELATED"/>
    <property type="match status" value="1"/>
</dbReference>
<proteinExistence type="predicted"/>
<protein>
    <submittedName>
        <fullName evidence="9">Sialic acid TRAP transporter permease protein SiaT</fullName>
    </submittedName>
</protein>
<feature type="transmembrane region" description="Helical" evidence="7">
    <location>
        <begin position="96"/>
        <end position="124"/>
    </location>
</feature>
<evidence type="ECO:0000313" key="9">
    <source>
        <dbReference type="EMBL" id="KZL89835.1"/>
    </source>
</evidence>
<dbReference type="GO" id="GO:0022857">
    <property type="term" value="F:transmembrane transporter activity"/>
    <property type="evidence" value="ECO:0007669"/>
    <property type="project" value="TreeGrafter"/>
</dbReference>
<feature type="transmembrane region" description="Helical" evidence="7">
    <location>
        <begin position="375"/>
        <end position="397"/>
    </location>
</feature>
<dbReference type="EMBL" id="LWAE01000007">
    <property type="protein sequence ID" value="KZL89835.1"/>
    <property type="molecule type" value="Genomic_DNA"/>
</dbReference>
<dbReference type="RefSeq" id="WP_066628148.1">
    <property type="nucleotide sequence ID" value="NZ_FQXL01000033.1"/>
</dbReference>
<comment type="caution">
    <text evidence="9">The sequence shown here is derived from an EMBL/GenBank/DDBJ whole genome shotgun (WGS) entry which is preliminary data.</text>
</comment>
<evidence type="ECO:0000256" key="3">
    <source>
        <dbReference type="ARBA" id="ARBA00022519"/>
    </source>
</evidence>
<dbReference type="GO" id="GO:0005886">
    <property type="term" value="C:plasma membrane"/>
    <property type="evidence" value="ECO:0007669"/>
    <property type="project" value="UniProtKB-SubCell"/>
</dbReference>
<dbReference type="Pfam" id="PF06808">
    <property type="entry name" value="DctM"/>
    <property type="match status" value="1"/>
</dbReference>
<reference evidence="9 10" key="1">
    <citation type="submission" date="2016-04" db="EMBL/GenBank/DDBJ databases">
        <title>Genome sequence of Clostridium magnum DSM 2767.</title>
        <authorList>
            <person name="Poehlein A."/>
            <person name="Uhlig R."/>
            <person name="Fischer R."/>
            <person name="Bahl H."/>
            <person name="Daniel R."/>
        </authorList>
    </citation>
    <scope>NUCLEOTIDE SEQUENCE [LARGE SCALE GENOMIC DNA]</scope>
    <source>
        <strain evidence="9 10">DSM 2767</strain>
    </source>
</reference>
<evidence type="ECO:0000259" key="8">
    <source>
        <dbReference type="Pfam" id="PF06808"/>
    </source>
</evidence>
<dbReference type="PIRSF" id="PIRSF006066">
    <property type="entry name" value="HI0050"/>
    <property type="match status" value="1"/>
</dbReference>
<feature type="transmembrane region" description="Helical" evidence="7">
    <location>
        <begin position="229"/>
        <end position="251"/>
    </location>
</feature>
<evidence type="ECO:0000313" key="10">
    <source>
        <dbReference type="Proteomes" id="UP000076603"/>
    </source>
</evidence>
<accession>A0A161WDR5</accession>
<feature type="transmembrane region" description="Helical" evidence="7">
    <location>
        <begin position="288"/>
        <end position="310"/>
    </location>
</feature>
<sequence length="444" mass="47973">MMTIFVLDVLLLVILLILGTPLPFVFGGGIVFMMIFADVPIKSLMLWSFNQMISPVLLASPFFMLAGSIIAESGIAKRLMDFANLFINRLKGGVGVLSVITCGILGAISGSSFTGIAAVGPVLIPEMEKKGYERGFATSLVTCSSILGVLIPPSIPLIIYGWVTGTSVLGSFLSTVGPGILTIITFSIINLIYARKRLSSSNEYAATIEEEIVTNNEVQVNKSKNPFGIFIKAIPGLCMPVIILGGIYGGVFTPTEAAAVASVLALFIGFFIYRELNMKKTYNMMRSSSISIGAIMTMITFCLILSQIFVMLKIPEQLVDIFMGITNSKLLVLVIVNIFLLFIGMIVNDTTAIILTAPLLLPLVVKFGISPIQFAAIMTVNLAAGGITPPYASVLYYGMMVGDCKFSKILKPTLVFLLFGYLPVIILTTYFEPVSMFLPRLFGF</sequence>
<feature type="transmembrane region" description="Helical" evidence="7">
    <location>
        <begin position="257"/>
        <end position="276"/>
    </location>
</feature>
<feature type="transmembrane region" description="Helical" evidence="7">
    <location>
        <begin position="56"/>
        <end position="76"/>
    </location>
</feature>